<proteinExistence type="predicted"/>
<name>A0ABU3DHD6_9RHOB</name>
<dbReference type="Pfam" id="PF05621">
    <property type="entry name" value="TniB"/>
    <property type="match status" value="1"/>
</dbReference>
<comment type="caution">
    <text evidence="1">The sequence shown here is derived from an EMBL/GenBank/DDBJ whole genome shotgun (WGS) entry which is preliminary data.</text>
</comment>
<dbReference type="InterPro" id="IPR027417">
    <property type="entry name" value="P-loop_NTPase"/>
</dbReference>
<evidence type="ECO:0000313" key="2">
    <source>
        <dbReference type="Proteomes" id="UP001265259"/>
    </source>
</evidence>
<dbReference type="RefSeq" id="WP_311691265.1">
    <property type="nucleotide sequence ID" value="NZ_JAVRHL010000002.1"/>
</dbReference>
<sequence>MDVNGNPIMAGEAMRAAGEKRGIAVVGGAGSGKTSLIAKAVGKHPALQPSEDALMPVVEITVPNPATVKSVGFEILKKTGYPELANRRTAWEIWNDVRTRFRLLGTRVLVIDEAHDLFPRKSKSEAYDILRTLKSLMQGNGSVVVVLCGIESLTDSISFDYQVQRRFAKFELPPVTTAADSKLIWGMIGKFCDRANLDRPKQTDLIDRLAHAGRYRLGICIEQIISAIEIALMRGDTQLDIQHFADAFFQQEGCEVDRNIFLSPRWSSIDLG</sequence>
<dbReference type="Gene3D" id="3.40.50.300">
    <property type="entry name" value="P-loop containing nucleotide triphosphate hydrolases"/>
    <property type="match status" value="1"/>
</dbReference>
<accession>A0ABU3DHD6</accession>
<reference evidence="1 2" key="1">
    <citation type="submission" date="2023-09" db="EMBL/GenBank/DDBJ databases">
        <authorList>
            <person name="Rey-Velasco X."/>
        </authorList>
    </citation>
    <scope>NUCLEOTIDE SEQUENCE [LARGE SCALE GENOMIC DNA]</scope>
    <source>
        <strain evidence="1 2">F158</strain>
    </source>
</reference>
<evidence type="ECO:0000313" key="1">
    <source>
        <dbReference type="EMBL" id="MDT0683106.1"/>
    </source>
</evidence>
<keyword evidence="2" id="KW-1185">Reference proteome</keyword>
<organism evidence="1 2">
    <name type="scientific">Tropicimonas omnivorans</name>
    <dbReference type="NCBI Taxonomy" id="3075590"/>
    <lineage>
        <taxon>Bacteria</taxon>
        <taxon>Pseudomonadati</taxon>
        <taxon>Pseudomonadota</taxon>
        <taxon>Alphaproteobacteria</taxon>
        <taxon>Rhodobacterales</taxon>
        <taxon>Roseobacteraceae</taxon>
        <taxon>Tropicimonas</taxon>
    </lineage>
</organism>
<protein>
    <submittedName>
        <fullName evidence="1">TniB family NTP-binding protein</fullName>
    </submittedName>
</protein>
<gene>
    <name evidence="1" type="ORF">RM543_10445</name>
</gene>
<dbReference type="SUPFAM" id="SSF52540">
    <property type="entry name" value="P-loop containing nucleoside triphosphate hydrolases"/>
    <property type="match status" value="1"/>
</dbReference>
<dbReference type="EMBL" id="JAVRHL010000002">
    <property type="protein sequence ID" value="MDT0683106.1"/>
    <property type="molecule type" value="Genomic_DNA"/>
</dbReference>
<dbReference type="InterPro" id="IPR008868">
    <property type="entry name" value="TniB"/>
</dbReference>
<dbReference type="Proteomes" id="UP001265259">
    <property type="component" value="Unassembled WGS sequence"/>
</dbReference>